<dbReference type="GO" id="GO:0005684">
    <property type="term" value="C:U2-type spliceosomal complex"/>
    <property type="evidence" value="ECO:0007669"/>
    <property type="project" value="TreeGrafter"/>
</dbReference>
<evidence type="ECO:0000256" key="2">
    <source>
        <dbReference type="SAM" id="MobiDB-lite"/>
    </source>
</evidence>
<comment type="similarity">
    <text evidence="1">Belongs to the CWC25 family.</text>
</comment>
<feature type="region of interest" description="Disordered" evidence="2">
    <location>
        <begin position="88"/>
        <end position="108"/>
    </location>
</feature>
<proteinExistence type="inferred from homology"/>
<keyword evidence="4" id="KW-1185">Reference proteome</keyword>
<sequence length="205" mass="24172">MESFLIARQGTGIIFYIYSSKFRRPKYSKRESRYRGSGHSSQNTAKNDGQNSIRRSHEKSEREKYFSEGKRNLDVAENERERRRFHEASCHDGRESHHKRRNVSAKLSEEERAARLREMQVDAELHEEQRWKRLRKAEDDARENLPRLALLVEEISWTLLIKVSMVLRKGEAQQLRRVSAAEHIIHRAGDLRHMKGMLFGGDSIM</sequence>
<accession>A0A6A1WD29</accession>
<feature type="compositionally biased region" description="Basic and acidic residues" evidence="2">
    <location>
        <begin position="58"/>
        <end position="71"/>
    </location>
</feature>
<dbReference type="OrthoDB" id="1748825at2759"/>
<dbReference type="AlphaFoldDB" id="A0A6A1WD29"/>
<gene>
    <name evidence="3" type="ORF">CJ030_MR2G024073</name>
</gene>
<dbReference type="Proteomes" id="UP000516437">
    <property type="component" value="Chromosome 2"/>
</dbReference>
<name>A0A6A1WD29_9ROSI</name>
<dbReference type="GO" id="GO:0000398">
    <property type="term" value="P:mRNA splicing, via spliceosome"/>
    <property type="evidence" value="ECO:0007669"/>
    <property type="project" value="TreeGrafter"/>
</dbReference>
<dbReference type="EMBL" id="RXIC02000020">
    <property type="protein sequence ID" value="KAB1221618.1"/>
    <property type="molecule type" value="Genomic_DNA"/>
</dbReference>
<evidence type="ECO:0000313" key="3">
    <source>
        <dbReference type="EMBL" id="KAB1221618.1"/>
    </source>
</evidence>
<dbReference type="PANTHER" id="PTHR16196:SF0">
    <property type="entry name" value="PRE-MRNA-SPLICING FACTOR CWC25 HOMOLOG"/>
    <property type="match status" value="1"/>
</dbReference>
<comment type="caution">
    <text evidence="3">The sequence shown here is derived from an EMBL/GenBank/DDBJ whole genome shotgun (WGS) entry which is preliminary data.</text>
</comment>
<feature type="compositionally biased region" description="Polar residues" evidence="2">
    <location>
        <begin position="38"/>
        <end position="53"/>
    </location>
</feature>
<evidence type="ECO:0000313" key="4">
    <source>
        <dbReference type="Proteomes" id="UP000516437"/>
    </source>
</evidence>
<evidence type="ECO:0000256" key="1">
    <source>
        <dbReference type="ARBA" id="ARBA00006695"/>
    </source>
</evidence>
<organism evidence="3 4">
    <name type="scientific">Morella rubra</name>
    <name type="common">Chinese bayberry</name>
    <dbReference type="NCBI Taxonomy" id="262757"/>
    <lineage>
        <taxon>Eukaryota</taxon>
        <taxon>Viridiplantae</taxon>
        <taxon>Streptophyta</taxon>
        <taxon>Embryophyta</taxon>
        <taxon>Tracheophyta</taxon>
        <taxon>Spermatophyta</taxon>
        <taxon>Magnoliopsida</taxon>
        <taxon>eudicotyledons</taxon>
        <taxon>Gunneridae</taxon>
        <taxon>Pentapetalae</taxon>
        <taxon>rosids</taxon>
        <taxon>fabids</taxon>
        <taxon>Fagales</taxon>
        <taxon>Myricaceae</taxon>
        <taxon>Morella</taxon>
    </lineage>
</organism>
<dbReference type="PANTHER" id="PTHR16196">
    <property type="entry name" value="CELL CYCLE CONTROL PROTEIN CWF25"/>
    <property type="match status" value="1"/>
</dbReference>
<protein>
    <submittedName>
        <fullName evidence="3">Uncharacterized protein</fullName>
    </submittedName>
</protein>
<dbReference type="InterPro" id="IPR051376">
    <property type="entry name" value="CWC25_splicing_factor"/>
</dbReference>
<reference evidence="3 4" key="1">
    <citation type="journal article" date="2019" name="Plant Biotechnol. J.">
        <title>The red bayberry genome and genetic basis of sex determination.</title>
        <authorList>
            <person name="Jia H.M."/>
            <person name="Jia H.J."/>
            <person name="Cai Q.L."/>
            <person name="Wang Y."/>
            <person name="Zhao H.B."/>
            <person name="Yang W.F."/>
            <person name="Wang G.Y."/>
            <person name="Li Y.H."/>
            <person name="Zhan D.L."/>
            <person name="Shen Y.T."/>
            <person name="Niu Q.F."/>
            <person name="Chang L."/>
            <person name="Qiu J."/>
            <person name="Zhao L."/>
            <person name="Xie H.B."/>
            <person name="Fu W.Y."/>
            <person name="Jin J."/>
            <person name="Li X.W."/>
            <person name="Jiao Y."/>
            <person name="Zhou C.C."/>
            <person name="Tu T."/>
            <person name="Chai C.Y."/>
            <person name="Gao J.L."/>
            <person name="Fan L.J."/>
            <person name="van de Weg E."/>
            <person name="Wang J.Y."/>
            <person name="Gao Z.S."/>
        </authorList>
    </citation>
    <scope>NUCLEOTIDE SEQUENCE [LARGE SCALE GENOMIC DNA]</scope>
    <source>
        <tissue evidence="3">Leaves</tissue>
    </source>
</reference>
<feature type="region of interest" description="Disordered" evidence="2">
    <location>
        <begin position="27"/>
        <end position="71"/>
    </location>
</feature>